<proteinExistence type="predicted"/>
<comment type="caution">
    <text evidence="2">The sequence shown here is derived from an EMBL/GenBank/DDBJ whole genome shotgun (WGS) entry which is preliminary data.</text>
</comment>
<name>A0A231QC62_9LACO</name>
<evidence type="ECO:0008006" key="4">
    <source>
        <dbReference type="Google" id="ProtNLM"/>
    </source>
</evidence>
<feature type="transmembrane region" description="Helical" evidence="1">
    <location>
        <begin position="101"/>
        <end position="120"/>
    </location>
</feature>
<feature type="transmembrane region" description="Helical" evidence="1">
    <location>
        <begin position="157"/>
        <end position="175"/>
    </location>
</feature>
<evidence type="ECO:0000313" key="2">
    <source>
        <dbReference type="EMBL" id="OXS40538.1"/>
    </source>
</evidence>
<feature type="transmembrane region" description="Helical" evidence="1">
    <location>
        <begin position="132"/>
        <end position="150"/>
    </location>
</feature>
<keyword evidence="1" id="KW-0812">Transmembrane</keyword>
<reference evidence="2 3" key="1">
    <citation type="submission" date="2016-03" db="EMBL/GenBank/DDBJ databases">
        <title>Sequencing of Lactobacillus Species from Commercial Turkeys.</title>
        <authorList>
            <person name="Johnson T.J."/>
            <person name="Youmans B.P."/>
            <person name="Case K.A."/>
        </authorList>
    </citation>
    <scope>NUCLEOTIDE SEQUENCE [LARGE SCALE GENOMIC DNA]</scope>
    <source>
        <strain evidence="2 3">UMNLA1</strain>
    </source>
</reference>
<feature type="transmembrane region" description="Helical" evidence="1">
    <location>
        <begin position="228"/>
        <end position="250"/>
    </location>
</feature>
<gene>
    <name evidence="2" type="ORF">AYP69_00250</name>
</gene>
<dbReference type="EMBL" id="LUGO01000043">
    <property type="protein sequence ID" value="OXS40538.1"/>
    <property type="molecule type" value="Genomic_DNA"/>
</dbReference>
<feature type="transmembrane region" description="Helical" evidence="1">
    <location>
        <begin position="377"/>
        <end position="396"/>
    </location>
</feature>
<feature type="transmembrane region" description="Helical" evidence="1">
    <location>
        <begin position="12"/>
        <end position="31"/>
    </location>
</feature>
<keyword evidence="1" id="KW-0472">Membrane</keyword>
<feature type="transmembrane region" description="Helical" evidence="1">
    <location>
        <begin position="345"/>
        <end position="365"/>
    </location>
</feature>
<accession>A0A231QC62</accession>
<dbReference type="Proteomes" id="UP000215261">
    <property type="component" value="Unassembled WGS sequence"/>
</dbReference>
<keyword evidence="1" id="KW-1133">Transmembrane helix</keyword>
<feature type="transmembrane region" description="Helical" evidence="1">
    <location>
        <begin position="520"/>
        <end position="538"/>
    </location>
</feature>
<dbReference type="RefSeq" id="WP_089144632.1">
    <property type="nucleotide sequence ID" value="NZ_LUGD01000089.1"/>
</dbReference>
<organism evidence="2 3">
    <name type="scientific">Ligilactobacillus agilis</name>
    <dbReference type="NCBI Taxonomy" id="1601"/>
    <lineage>
        <taxon>Bacteria</taxon>
        <taxon>Bacillati</taxon>
        <taxon>Bacillota</taxon>
        <taxon>Bacilli</taxon>
        <taxon>Lactobacillales</taxon>
        <taxon>Lactobacillaceae</taxon>
        <taxon>Ligilactobacillus</taxon>
    </lineage>
</organism>
<protein>
    <recommendedName>
        <fullName evidence="4">Membrane protein 6-pyruvoyl-tetrahydropterin synthase-related domain-containing protein</fullName>
    </recommendedName>
</protein>
<sequence length="552" mass="62720">MNLRNINYKKLLIICILFTTVGILSVLPAFYGGYLKVTFDGNVHLSRFESIYKAISAMKVPSSVNFIGFNGMVAAYNSFYPWLTGLLFIMPRFIINNQLHAWMAGFFVVNFLTMVNMFILSKKLTNNFSLQLLGTFIYQLSAYHFTLLYSRMALGEALAYTFLPLVFTGLLNIWADNNIGILFLGIGMGLIINSHILSALITTIILAVIFMFRCVLKMCSLKEIRRYIYSALISIITSSYTLLSFFSVYVNNKVETPFHLLQAIVASDVWIAMLNNSIKDTSSIFNIGLIETLLLVILAVPAFISKYSKWKLWWMGSIGIGILTLNWLPWNSQYLVDSPIGSIQFLGRLLTYVVLFLAISVVMFLDKIYGQKFSMSNLIVLVVPLLAMGMCATYNYHITKKDDPIRFYPHTNHDFNEVAYHKFSVFDYQLKNNSGHSRIPIKEYSVYDTKQKYNQISIKITSSKARKYKFNIPIYIGVKYTVKVNGVERNIVPGRMLIAHLREGKNTITITSNPTKLQSIALIISIISIILGTSYSFYSEVRKSNVKNIGAI</sequence>
<feature type="transmembrane region" description="Helical" evidence="1">
    <location>
        <begin position="283"/>
        <end position="305"/>
    </location>
</feature>
<evidence type="ECO:0000313" key="3">
    <source>
        <dbReference type="Proteomes" id="UP000215261"/>
    </source>
</evidence>
<feature type="transmembrane region" description="Helical" evidence="1">
    <location>
        <begin position="195"/>
        <end position="216"/>
    </location>
</feature>
<feature type="transmembrane region" description="Helical" evidence="1">
    <location>
        <begin position="66"/>
        <end position="89"/>
    </location>
</feature>
<evidence type="ECO:0000256" key="1">
    <source>
        <dbReference type="SAM" id="Phobius"/>
    </source>
</evidence>
<feature type="transmembrane region" description="Helical" evidence="1">
    <location>
        <begin position="312"/>
        <end position="330"/>
    </location>
</feature>
<dbReference type="AlphaFoldDB" id="A0A231QC62"/>